<dbReference type="CDD" id="cd01836">
    <property type="entry name" value="FeeA_FeeB_like"/>
    <property type="match status" value="1"/>
</dbReference>
<evidence type="ECO:0000259" key="1">
    <source>
        <dbReference type="Pfam" id="PF13472"/>
    </source>
</evidence>
<evidence type="ECO:0000313" key="2">
    <source>
        <dbReference type="EMBL" id="ACN14416.1"/>
    </source>
</evidence>
<proteinExistence type="predicted"/>
<feature type="domain" description="SGNH hydrolase-type esterase" evidence="1">
    <location>
        <begin position="50"/>
        <end position="220"/>
    </location>
</feature>
<dbReference type="EMBL" id="CP001087">
    <property type="protein sequence ID" value="ACN14416.1"/>
    <property type="molecule type" value="Genomic_DNA"/>
</dbReference>
<dbReference type="Proteomes" id="UP000000442">
    <property type="component" value="Chromosome"/>
</dbReference>
<dbReference type="eggNOG" id="COG2755">
    <property type="taxonomic scope" value="Bacteria"/>
</dbReference>
<dbReference type="InterPro" id="IPR013830">
    <property type="entry name" value="SGNH_hydro"/>
</dbReference>
<dbReference type="Pfam" id="PF13472">
    <property type="entry name" value="Lipase_GDSL_2"/>
    <property type="match status" value="1"/>
</dbReference>
<dbReference type="SUPFAM" id="SSF52266">
    <property type="entry name" value="SGNH hydrolase"/>
    <property type="match status" value="1"/>
</dbReference>
<gene>
    <name evidence="2" type="ordered locus">HRM2_13050</name>
</gene>
<reference evidence="2 3" key="1">
    <citation type="journal article" date="2009" name="Environ. Microbiol.">
        <title>Genome sequence of Desulfobacterium autotrophicum HRM2, a marine sulfate reducer oxidizing organic carbon completely to carbon dioxide.</title>
        <authorList>
            <person name="Strittmatter A.W."/>
            <person name="Liesegang H."/>
            <person name="Rabus R."/>
            <person name="Decker I."/>
            <person name="Amann J."/>
            <person name="Andres S."/>
            <person name="Henne A."/>
            <person name="Fricke W.F."/>
            <person name="Martinez-Arias R."/>
            <person name="Bartels D."/>
            <person name="Goesmann A."/>
            <person name="Krause L."/>
            <person name="Puehler A."/>
            <person name="Klenk H.P."/>
            <person name="Richter M."/>
            <person name="Schuler M."/>
            <person name="Gloeckner F.O."/>
            <person name="Meyerdierks A."/>
            <person name="Gottschalk G."/>
            <person name="Amann R."/>
        </authorList>
    </citation>
    <scope>NUCLEOTIDE SEQUENCE [LARGE SCALE GENOMIC DNA]</scope>
    <source>
        <strain evidence="3">ATCC 43914 / DSM 3382 / HRM2</strain>
    </source>
</reference>
<accession>C0Q8S6</accession>
<dbReference type="RefSeq" id="WP_015903203.1">
    <property type="nucleotide sequence ID" value="NC_012108.1"/>
</dbReference>
<dbReference type="AlphaFoldDB" id="C0Q8S6"/>
<dbReference type="KEGG" id="dat:HRM2_13050"/>
<sequence>MNLYFLKLLLAPVLIYQGKQVKRQTPRLPEARGLRKGTQGTGQKQVRLLILGDSAAAGVGVPHQNQAITGQILACFGPEYTVDWELMAKTGSTTAGTIGYIKSHPPSAFDVAVTSLGVNDVKAGVTTKKWVAQQKELITLMREKFKIHHFIISAVPPMALFPALPWPLNRYLGLCAAQMNQAVMKWLKTQADCEFMEFNLPMDSSLMADDGFHPGPALHTIWGQEAFHRIARQWQDHPSAHTQQGKQS</sequence>
<dbReference type="InterPro" id="IPR036514">
    <property type="entry name" value="SGNH_hydro_sf"/>
</dbReference>
<protein>
    <recommendedName>
        <fullName evidence="1">SGNH hydrolase-type esterase domain-containing protein</fullName>
    </recommendedName>
</protein>
<name>C0Q8S6_DESAH</name>
<dbReference type="STRING" id="177437.HRM2_13050"/>
<dbReference type="HOGENOM" id="CLU_050180_2_0_7"/>
<evidence type="ECO:0000313" key="3">
    <source>
        <dbReference type="Proteomes" id="UP000000442"/>
    </source>
</evidence>
<dbReference type="GO" id="GO:0016788">
    <property type="term" value="F:hydrolase activity, acting on ester bonds"/>
    <property type="evidence" value="ECO:0007669"/>
    <property type="project" value="UniProtKB-ARBA"/>
</dbReference>
<keyword evidence="3" id="KW-1185">Reference proteome</keyword>
<dbReference type="Gene3D" id="3.40.50.1110">
    <property type="entry name" value="SGNH hydrolase"/>
    <property type="match status" value="1"/>
</dbReference>
<organism evidence="2 3">
    <name type="scientific">Desulforapulum autotrophicum (strain ATCC 43914 / DSM 3382 / VKM B-1955 / HRM2)</name>
    <name type="common">Desulfobacterium autotrophicum</name>
    <dbReference type="NCBI Taxonomy" id="177437"/>
    <lineage>
        <taxon>Bacteria</taxon>
        <taxon>Pseudomonadati</taxon>
        <taxon>Thermodesulfobacteriota</taxon>
        <taxon>Desulfobacteria</taxon>
        <taxon>Desulfobacterales</taxon>
        <taxon>Desulfobacteraceae</taxon>
        <taxon>Desulforapulum</taxon>
    </lineage>
</organism>
<dbReference type="OrthoDB" id="9804395at2"/>